<dbReference type="OrthoDB" id="10260894at2759"/>
<dbReference type="SUPFAM" id="SSF56112">
    <property type="entry name" value="Protein kinase-like (PK-like)"/>
    <property type="match status" value="1"/>
</dbReference>
<keyword evidence="9" id="KW-1185">Reference proteome</keyword>
<dbReference type="PROSITE" id="PS00107">
    <property type="entry name" value="PROTEIN_KINASE_ATP"/>
    <property type="match status" value="1"/>
</dbReference>
<dbReference type="Gene3D" id="3.30.200.20">
    <property type="entry name" value="Phosphorylase Kinase, domain 1"/>
    <property type="match status" value="1"/>
</dbReference>
<dbReference type="Proteomes" id="UP000316759">
    <property type="component" value="Unassembled WGS sequence"/>
</dbReference>
<comment type="caution">
    <text evidence="8">The sequence shown here is derived from an EMBL/GenBank/DDBJ whole genome shotgun (WGS) entry which is preliminary data.</text>
</comment>
<evidence type="ECO:0000256" key="2">
    <source>
        <dbReference type="ARBA" id="ARBA00022679"/>
    </source>
</evidence>
<protein>
    <submittedName>
        <fullName evidence="8">Myosin light chain kinase smooth muscle</fullName>
    </submittedName>
</protein>
<evidence type="ECO:0000256" key="5">
    <source>
        <dbReference type="ARBA" id="ARBA00022840"/>
    </source>
</evidence>
<dbReference type="AlphaFoldDB" id="A0A504YQP6"/>
<dbReference type="PANTHER" id="PTHR24342:SF20">
    <property type="entry name" value="MYOSIN LIGHT CHAIN KINASE, SMOOTH MUSCLE"/>
    <property type="match status" value="1"/>
</dbReference>
<evidence type="ECO:0000256" key="1">
    <source>
        <dbReference type="ARBA" id="ARBA00022527"/>
    </source>
</evidence>
<evidence type="ECO:0000313" key="9">
    <source>
        <dbReference type="Proteomes" id="UP000316759"/>
    </source>
</evidence>
<dbReference type="EMBL" id="SUNJ01006231">
    <property type="protein sequence ID" value="TPP62975.1"/>
    <property type="molecule type" value="Genomic_DNA"/>
</dbReference>
<sequence>MQWFNETGFLLRGVTELQDCGFILYCSISAGPLRVTCEHIWYYCAAQGWVDMCKRTDELDLVPTGLNSVLTVLPFAKGSSITYQLADLLVKDEDTDPNLLKKNVVLKENRRLSADYIVGEYLGSGKFGEVKRCEEKQTGGHFAAKFVPIASKDDWQSVQNEIAIMNRLKHPRLIQLYDAYSSKSEVVMVLEL</sequence>
<accession>A0A504YQP6</accession>
<evidence type="ECO:0000259" key="7">
    <source>
        <dbReference type="PROSITE" id="PS50011"/>
    </source>
</evidence>
<keyword evidence="5 6" id="KW-0067">ATP-binding</keyword>
<feature type="binding site" evidence="6">
    <location>
        <position position="145"/>
    </location>
    <ligand>
        <name>ATP</name>
        <dbReference type="ChEBI" id="CHEBI:30616"/>
    </ligand>
</feature>
<proteinExistence type="predicted"/>
<evidence type="ECO:0000313" key="8">
    <source>
        <dbReference type="EMBL" id="TPP62975.1"/>
    </source>
</evidence>
<dbReference type="GO" id="GO:0005634">
    <property type="term" value="C:nucleus"/>
    <property type="evidence" value="ECO:0007669"/>
    <property type="project" value="TreeGrafter"/>
</dbReference>
<name>A0A504YQP6_FASGI</name>
<dbReference type="InterPro" id="IPR017441">
    <property type="entry name" value="Protein_kinase_ATP_BS"/>
</dbReference>
<dbReference type="GO" id="GO:0035556">
    <property type="term" value="P:intracellular signal transduction"/>
    <property type="evidence" value="ECO:0007669"/>
    <property type="project" value="TreeGrafter"/>
</dbReference>
<keyword evidence="4 8" id="KW-0418">Kinase</keyword>
<keyword evidence="3 6" id="KW-0547">Nucleotide-binding</keyword>
<organism evidence="8 9">
    <name type="scientific">Fasciola gigantica</name>
    <name type="common">Giant liver fluke</name>
    <dbReference type="NCBI Taxonomy" id="46835"/>
    <lineage>
        <taxon>Eukaryota</taxon>
        <taxon>Metazoa</taxon>
        <taxon>Spiralia</taxon>
        <taxon>Lophotrochozoa</taxon>
        <taxon>Platyhelminthes</taxon>
        <taxon>Trematoda</taxon>
        <taxon>Digenea</taxon>
        <taxon>Plagiorchiida</taxon>
        <taxon>Echinostomata</taxon>
        <taxon>Echinostomatoidea</taxon>
        <taxon>Fasciolidae</taxon>
        <taxon>Fasciola</taxon>
    </lineage>
</organism>
<reference evidence="8 9" key="1">
    <citation type="submission" date="2019-04" db="EMBL/GenBank/DDBJ databases">
        <title>Annotation for the trematode Fasciola gigantica.</title>
        <authorList>
            <person name="Choi Y.-J."/>
        </authorList>
    </citation>
    <scope>NUCLEOTIDE SEQUENCE [LARGE SCALE GENOMIC DNA]</scope>
    <source>
        <strain evidence="8">Uganda_cow_1</strain>
    </source>
</reference>
<evidence type="ECO:0000256" key="4">
    <source>
        <dbReference type="ARBA" id="ARBA00022777"/>
    </source>
</evidence>
<evidence type="ECO:0000256" key="3">
    <source>
        <dbReference type="ARBA" id="ARBA00022741"/>
    </source>
</evidence>
<dbReference type="PROSITE" id="PS50011">
    <property type="entry name" value="PROTEIN_KINASE_DOM"/>
    <property type="match status" value="1"/>
</dbReference>
<dbReference type="GO" id="GO:0043065">
    <property type="term" value="P:positive regulation of apoptotic process"/>
    <property type="evidence" value="ECO:0007669"/>
    <property type="project" value="TreeGrafter"/>
</dbReference>
<dbReference type="GO" id="GO:0005524">
    <property type="term" value="F:ATP binding"/>
    <property type="evidence" value="ECO:0007669"/>
    <property type="project" value="UniProtKB-UniRule"/>
</dbReference>
<keyword evidence="2" id="KW-0808">Transferase</keyword>
<dbReference type="STRING" id="46835.A0A504YQP6"/>
<dbReference type="Pfam" id="PF00069">
    <property type="entry name" value="Pkinase"/>
    <property type="match status" value="1"/>
</dbReference>
<dbReference type="InterPro" id="IPR011009">
    <property type="entry name" value="Kinase-like_dom_sf"/>
</dbReference>
<feature type="domain" description="Protein kinase" evidence="7">
    <location>
        <begin position="116"/>
        <end position="192"/>
    </location>
</feature>
<dbReference type="PANTHER" id="PTHR24342">
    <property type="entry name" value="SERINE/THREONINE-PROTEIN KINASE 17"/>
    <property type="match status" value="1"/>
</dbReference>
<evidence type="ECO:0000256" key="6">
    <source>
        <dbReference type="PROSITE-ProRule" id="PRU10141"/>
    </source>
</evidence>
<keyword evidence="1" id="KW-0723">Serine/threonine-protein kinase</keyword>
<dbReference type="GO" id="GO:0004674">
    <property type="term" value="F:protein serine/threonine kinase activity"/>
    <property type="evidence" value="ECO:0007669"/>
    <property type="project" value="UniProtKB-KW"/>
</dbReference>
<gene>
    <name evidence="8" type="ORF">FGIG_03972</name>
</gene>
<dbReference type="InterPro" id="IPR000719">
    <property type="entry name" value="Prot_kinase_dom"/>
</dbReference>